<dbReference type="AlphaFoldDB" id="A0A0J9UQ50"/>
<reference evidence="3" key="1">
    <citation type="submission" date="2007-04" db="EMBL/GenBank/DDBJ databases">
        <authorList>
            <consortium name="The Broad Institute Genome Sequencing Platform"/>
            <person name="Birren B."/>
            <person name="Lander E."/>
            <person name="Galagan J."/>
            <person name="Nusbaum C."/>
            <person name="Devon K."/>
            <person name="Ma L.-J."/>
            <person name="Jaffe D."/>
            <person name="Butler J."/>
            <person name="Alvarez P."/>
            <person name="Gnerre S."/>
            <person name="Grabherr M."/>
            <person name="Kleber M."/>
            <person name="Mauceli E."/>
            <person name="Brockman W."/>
            <person name="MacCallum I.A."/>
            <person name="Young S."/>
            <person name="LaButti K."/>
            <person name="DeCaprio D."/>
            <person name="Crawford M."/>
            <person name="Koehrsen M."/>
            <person name="Engels R."/>
            <person name="Montgomery P."/>
            <person name="Pearson M."/>
            <person name="Howarth C."/>
            <person name="Larson L."/>
            <person name="White J."/>
            <person name="O'Leary S."/>
            <person name="Kodira C."/>
            <person name="Zeng Q."/>
            <person name="Yandava C."/>
            <person name="Alvarado L."/>
            <person name="Kistler C."/>
            <person name="Shim W.-B."/>
            <person name="Kang S."/>
            <person name="Woloshuk C."/>
        </authorList>
    </citation>
    <scope>NUCLEOTIDE SEQUENCE</scope>
    <source>
        <strain evidence="3">4287</strain>
    </source>
</reference>
<dbReference type="Pfam" id="PF00753">
    <property type="entry name" value="Lactamase_B"/>
    <property type="match status" value="1"/>
</dbReference>
<dbReference type="InterPro" id="IPR001279">
    <property type="entry name" value="Metallo-B-lactamas"/>
</dbReference>
<feature type="region of interest" description="Disordered" evidence="1">
    <location>
        <begin position="300"/>
        <end position="319"/>
    </location>
</feature>
<dbReference type="Gene3D" id="3.60.15.10">
    <property type="entry name" value="Ribonuclease Z/Hydroxyacylglutathione hydrolase-like"/>
    <property type="match status" value="1"/>
</dbReference>
<sequence>MCYKLGPPDPGSADKAPKDTYFTCRKLTKNLFYITEDDKWGENPFIYVRLYASTVVLIDTGCGGPHNSSDADFTSLRHFIEEYSVADNDSQPLNPGGTKNYTVICTHCHYDHIGGIMHFTESSTTSVVASSYDKDFIASPDRLPTSSLCRFVGMNTPKYSVTVWAEDGQSITDSAGNDLGLVLYHAPGHTPDQLAIWDAQERFLFVGDTVYEHAPILFPIEGNIKNYVATIKRLQRLVKGWNFTESQSMYRNKPRQFCVAKILGRVLMACGHLTCNADAGELLEEVRACLQQSLAGTIQPKPCEPERGEDLESYTSADKRVSFQGPRSYFVKARADQDLMSELT</sequence>
<dbReference type="VEuPathDB" id="FungiDB:FOXG_03877"/>
<accession>A0A0J9UQ50</accession>
<feature type="domain" description="Metallo-beta-lactamase" evidence="2">
    <location>
        <begin position="41"/>
        <end position="241"/>
    </location>
</feature>
<dbReference type="SMART" id="SM00849">
    <property type="entry name" value="Lactamase_B"/>
    <property type="match status" value="1"/>
</dbReference>
<dbReference type="GeneID" id="28945970"/>
<name>A0A0J9UQ50_FUSO4</name>
<organism evidence="3 4">
    <name type="scientific">Fusarium oxysporum f. sp. lycopersici (strain 4287 / CBS 123668 / FGSC 9935 / NRRL 34936)</name>
    <name type="common">Fusarium vascular wilt of tomato</name>
    <dbReference type="NCBI Taxonomy" id="426428"/>
    <lineage>
        <taxon>Eukaryota</taxon>
        <taxon>Fungi</taxon>
        <taxon>Dikarya</taxon>
        <taxon>Ascomycota</taxon>
        <taxon>Pezizomycotina</taxon>
        <taxon>Sordariomycetes</taxon>
        <taxon>Hypocreomycetidae</taxon>
        <taxon>Hypocreales</taxon>
        <taxon>Nectriaceae</taxon>
        <taxon>Fusarium</taxon>
        <taxon>Fusarium oxysporum species complex</taxon>
    </lineage>
</organism>
<proteinExistence type="predicted"/>
<evidence type="ECO:0000259" key="2">
    <source>
        <dbReference type="SMART" id="SM00849"/>
    </source>
</evidence>
<gene>
    <name evidence="3" type="ORF">FOXG_03877</name>
</gene>
<dbReference type="OrthoDB" id="3341310at2759"/>
<dbReference type="PANTHER" id="PTHR42951">
    <property type="entry name" value="METALLO-BETA-LACTAMASE DOMAIN-CONTAINING"/>
    <property type="match status" value="1"/>
</dbReference>
<dbReference type="EMBL" id="DS231699">
    <property type="protein sequence ID" value="KNB00266.1"/>
    <property type="molecule type" value="Genomic_DNA"/>
</dbReference>
<evidence type="ECO:0000313" key="4">
    <source>
        <dbReference type="Proteomes" id="UP000009097"/>
    </source>
</evidence>
<dbReference type="SUPFAM" id="SSF56281">
    <property type="entry name" value="Metallo-hydrolase/oxidoreductase"/>
    <property type="match status" value="1"/>
</dbReference>
<dbReference type="KEGG" id="fox:FOXG_03877"/>
<dbReference type="RefSeq" id="XP_018238311.1">
    <property type="nucleotide sequence ID" value="XM_018381744.1"/>
</dbReference>
<dbReference type="PANTHER" id="PTHR42951:SF4">
    <property type="entry name" value="ACYL-COENZYME A THIOESTERASE MBLAC2"/>
    <property type="match status" value="1"/>
</dbReference>
<evidence type="ECO:0000313" key="3">
    <source>
        <dbReference type="EMBL" id="KNB00266.1"/>
    </source>
</evidence>
<dbReference type="InterPro" id="IPR036866">
    <property type="entry name" value="RibonucZ/Hydroxyglut_hydro"/>
</dbReference>
<reference evidence="3" key="2">
    <citation type="journal article" date="2010" name="Nature">
        <title>Comparative genomics reveals mobile pathogenicity chromosomes in Fusarium.</title>
        <authorList>
            <person name="Ma L.J."/>
            <person name="van der Does H.C."/>
            <person name="Borkovich K.A."/>
            <person name="Coleman J.J."/>
            <person name="Daboussi M.J."/>
            <person name="Di Pietro A."/>
            <person name="Dufresne M."/>
            <person name="Freitag M."/>
            <person name="Grabherr M."/>
            <person name="Henrissat B."/>
            <person name="Houterman P.M."/>
            <person name="Kang S."/>
            <person name="Shim W.B."/>
            <person name="Woloshuk C."/>
            <person name="Xie X."/>
            <person name="Xu J.R."/>
            <person name="Antoniw J."/>
            <person name="Baker S.E."/>
            <person name="Bluhm B.H."/>
            <person name="Breakspear A."/>
            <person name="Brown D.W."/>
            <person name="Butchko R.A."/>
            <person name="Chapman S."/>
            <person name="Coulson R."/>
            <person name="Coutinho P.M."/>
            <person name="Danchin E.G."/>
            <person name="Diener A."/>
            <person name="Gale L.R."/>
            <person name="Gardiner D.M."/>
            <person name="Goff S."/>
            <person name="Hammond-Kosack K.E."/>
            <person name="Hilburn K."/>
            <person name="Hua-Van A."/>
            <person name="Jonkers W."/>
            <person name="Kazan K."/>
            <person name="Kodira C.D."/>
            <person name="Koehrsen M."/>
            <person name="Kumar L."/>
            <person name="Lee Y.H."/>
            <person name="Li L."/>
            <person name="Manners J.M."/>
            <person name="Miranda-Saavedra D."/>
            <person name="Mukherjee M."/>
            <person name="Park G."/>
            <person name="Park J."/>
            <person name="Park S.Y."/>
            <person name="Proctor R.H."/>
            <person name="Regev A."/>
            <person name="Ruiz-Roldan M.C."/>
            <person name="Sain D."/>
            <person name="Sakthikumar S."/>
            <person name="Sykes S."/>
            <person name="Schwartz D.C."/>
            <person name="Turgeon B.G."/>
            <person name="Wapinski I."/>
            <person name="Yoder O."/>
            <person name="Young S."/>
            <person name="Zeng Q."/>
            <person name="Zhou S."/>
            <person name="Galagan J."/>
            <person name="Cuomo C.A."/>
            <person name="Kistler H.C."/>
            <person name="Rep M."/>
        </authorList>
    </citation>
    <scope>NUCLEOTIDE SEQUENCE [LARGE SCALE GENOMIC DNA]</scope>
    <source>
        <strain evidence="3">4287</strain>
    </source>
</reference>
<evidence type="ECO:0000256" key="1">
    <source>
        <dbReference type="SAM" id="MobiDB-lite"/>
    </source>
</evidence>
<dbReference type="InterPro" id="IPR050855">
    <property type="entry name" value="NDM-1-like"/>
</dbReference>
<dbReference type="Proteomes" id="UP000009097">
    <property type="component" value="Unassembled WGS sequence"/>
</dbReference>
<protein>
    <recommendedName>
        <fullName evidence="2">Metallo-beta-lactamase domain-containing protein</fullName>
    </recommendedName>
</protein>